<accession>A0A5P8PRH2</accession>
<dbReference type="EMBL" id="MN584918">
    <property type="protein sequence ID" value="QFR59869.1"/>
    <property type="molecule type" value="Genomic_DNA"/>
</dbReference>
<sequence length="65" mass="7587">MKVLAKLNMDRINNSSIPVDDEFIELWQPDKVRLFTGSKYTKIDSLTGQDILSYWLDIIVEKPDE</sequence>
<evidence type="ECO:0000313" key="2">
    <source>
        <dbReference type="Proteomes" id="UP000325783"/>
    </source>
</evidence>
<keyword evidence="2" id="KW-1185">Reference proteome</keyword>
<reference evidence="1 2" key="1">
    <citation type="submission" date="2019-10" db="EMBL/GenBank/DDBJ databases">
        <authorList>
            <person name="Lin L.C."/>
        </authorList>
    </citation>
    <scope>NUCLEOTIDE SEQUENCE [LARGE SCALE GENOMIC DNA]</scope>
</reference>
<dbReference type="Proteomes" id="UP000325783">
    <property type="component" value="Segment"/>
</dbReference>
<gene>
    <name evidence="1" type="ORF">VOWphi5012_086</name>
</gene>
<protein>
    <submittedName>
        <fullName evidence="1">Uncharacterized protein</fullName>
    </submittedName>
</protein>
<organism evidence="1 2">
    <name type="scientific">Vibrio phage phi50-12</name>
    <dbReference type="NCBI Taxonomy" id="2654972"/>
    <lineage>
        <taxon>Viruses</taxon>
        <taxon>Duplodnaviria</taxon>
        <taxon>Heunggongvirae</taxon>
        <taxon>Uroviricota</taxon>
        <taxon>Caudoviricetes</taxon>
        <taxon>Schitoviridae</taxon>
        <taxon>Penintadodekavirus</taxon>
        <taxon>Penintadodekavirus 5012</taxon>
    </lineage>
</organism>
<proteinExistence type="predicted"/>
<evidence type="ECO:0000313" key="1">
    <source>
        <dbReference type="EMBL" id="QFR59869.1"/>
    </source>
</evidence>
<name>A0A5P8PRH2_9CAUD</name>